<protein>
    <recommendedName>
        <fullName evidence="4">V-SNARE coiled-coil homology domain-containing protein</fullName>
    </recommendedName>
</protein>
<evidence type="ECO:0000313" key="6">
    <source>
        <dbReference type="Proteomes" id="UP001620645"/>
    </source>
</evidence>
<name>A0ABD2K3D3_HETSC</name>
<feature type="transmembrane region" description="Helical" evidence="3">
    <location>
        <begin position="88"/>
        <end position="111"/>
    </location>
</feature>
<dbReference type="PIRSF" id="PIRSF005409">
    <property type="entry name" value="Synaptobrevin_euk"/>
    <property type="match status" value="1"/>
</dbReference>
<dbReference type="PRINTS" id="PR00219">
    <property type="entry name" value="SYNAPTOBREVN"/>
</dbReference>
<keyword evidence="1" id="KW-0175">Coiled coil</keyword>
<proteinExistence type="predicted"/>
<organism evidence="5 6">
    <name type="scientific">Heterodera schachtii</name>
    <name type="common">Sugarbeet cyst nematode worm</name>
    <name type="synonym">Tylenchus schachtii</name>
    <dbReference type="NCBI Taxonomy" id="97005"/>
    <lineage>
        <taxon>Eukaryota</taxon>
        <taxon>Metazoa</taxon>
        <taxon>Ecdysozoa</taxon>
        <taxon>Nematoda</taxon>
        <taxon>Chromadorea</taxon>
        <taxon>Rhabditida</taxon>
        <taxon>Tylenchina</taxon>
        <taxon>Tylenchomorpha</taxon>
        <taxon>Tylenchoidea</taxon>
        <taxon>Heteroderidae</taxon>
        <taxon>Heteroderinae</taxon>
        <taxon>Heterodera</taxon>
    </lineage>
</organism>
<feature type="region of interest" description="Disordered" evidence="2">
    <location>
        <begin position="1"/>
        <end position="23"/>
    </location>
</feature>
<comment type="caution">
    <text evidence="5">The sequence shown here is derived from an EMBL/GenBank/DDBJ whole genome shotgun (WGS) entry which is preliminary data.</text>
</comment>
<keyword evidence="3" id="KW-0472">Membrane</keyword>
<dbReference type="PANTHER" id="PTHR45701">
    <property type="entry name" value="SYNAPTOBREVIN FAMILY MEMBER"/>
    <property type="match status" value="1"/>
</dbReference>
<feature type="domain" description="V-SNARE coiled-coil homology" evidence="4">
    <location>
        <begin position="24"/>
        <end position="84"/>
    </location>
</feature>
<dbReference type="InterPro" id="IPR016444">
    <property type="entry name" value="Synaptobrevin/VAMP"/>
</dbReference>
<dbReference type="InterPro" id="IPR042855">
    <property type="entry name" value="V_SNARE_CC"/>
</dbReference>
<evidence type="ECO:0000259" key="4">
    <source>
        <dbReference type="PROSITE" id="PS50892"/>
    </source>
</evidence>
<evidence type="ECO:0000256" key="1">
    <source>
        <dbReference type="PROSITE-ProRule" id="PRU00290"/>
    </source>
</evidence>
<gene>
    <name evidence="5" type="ORF">niasHS_003842</name>
</gene>
<dbReference type="SUPFAM" id="SSF58038">
    <property type="entry name" value="SNARE fusion complex"/>
    <property type="match status" value="1"/>
</dbReference>
<evidence type="ECO:0000256" key="2">
    <source>
        <dbReference type="SAM" id="MobiDB-lite"/>
    </source>
</evidence>
<dbReference type="PROSITE" id="PS50892">
    <property type="entry name" value="V_SNARE"/>
    <property type="match status" value="1"/>
</dbReference>
<dbReference type="Pfam" id="PF00957">
    <property type="entry name" value="Synaptobrevin"/>
    <property type="match status" value="1"/>
</dbReference>
<dbReference type="Gene3D" id="1.20.5.110">
    <property type="match status" value="1"/>
</dbReference>
<sequence>MDPPSLIASADANGDQRQQSGDVKIEQVRNQLDGVTTVMSQNVERILERGERLDQLDNRSQALHESSQSFTHTSQRVRRRMCLQSMKWSIIFGLFLCVMLVLLVLTILRIFNVI</sequence>
<keyword evidence="6" id="KW-1185">Reference proteome</keyword>
<reference evidence="5 6" key="1">
    <citation type="submission" date="2024-10" db="EMBL/GenBank/DDBJ databases">
        <authorList>
            <person name="Kim D."/>
        </authorList>
    </citation>
    <scope>NUCLEOTIDE SEQUENCE [LARGE SCALE GENOMIC DNA]</scope>
    <source>
        <strain evidence="5">Taebaek</strain>
    </source>
</reference>
<dbReference type="InterPro" id="IPR001388">
    <property type="entry name" value="Synaptobrevin-like"/>
</dbReference>
<dbReference type="Proteomes" id="UP001620645">
    <property type="component" value="Unassembled WGS sequence"/>
</dbReference>
<evidence type="ECO:0000313" key="5">
    <source>
        <dbReference type="EMBL" id="KAL3097394.1"/>
    </source>
</evidence>
<keyword evidence="3" id="KW-1133">Transmembrane helix</keyword>
<dbReference type="EMBL" id="JBICCN010000054">
    <property type="protein sequence ID" value="KAL3097394.1"/>
    <property type="molecule type" value="Genomic_DNA"/>
</dbReference>
<evidence type="ECO:0000256" key="3">
    <source>
        <dbReference type="SAM" id="Phobius"/>
    </source>
</evidence>
<accession>A0ABD2K3D3</accession>
<keyword evidence="3" id="KW-0812">Transmembrane</keyword>
<dbReference type="AlphaFoldDB" id="A0ABD2K3D3"/>